<keyword evidence="6" id="KW-0143">Chaperone</keyword>
<keyword evidence="3 7" id="KW-0547">Nucleotide-binding</keyword>
<dbReference type="AlphaFoldDB" id="A0A8J7KFM7"/>
<keyword evidence="5" id="KW-0346">Stress response</keyword>
<reference evidence="8" key="1">
    <citation type="submission" date="2020-11" db="EMBL/GenBank/DDBJ databases">
        <title>Sequencing the genomes of 1000 actinobacteria strains.</title>
        <authorList>
            <person name="Klenk H.-P."/>
        </authorList>
    </citation>
    <scope>NUCLEOTIDE SEQUENCE</scope>
    <source>
        <strain evidence="8">DSM 45356</strain>
    </source>
</reference>
<dbReference type="Gene3D" id="3.30.420.40">
    <property type="match status" value="2"/>
</dbReference>
<evidence type="ECO:0000256" key="6">
    <source>
        <dbReference type="ARBA" id="ARBA00023186"/>
    </source>
</evidence>
<evidence type="ECO:0000256" key="7">
    <source>
        <dbReference type="RuleBase" id="RU003322"/>
    </source>
</evidence>
<dbReference type="InterPro" id="IPR029047">
    <property type="entry name" value="HSP70_peptide-bd_sf"/>
</dbReference>
<sequence>MGRIIGIDLGTTFSAVAVVNNLDQPEVLLNRDGEAITPSVVLFQGDSPLVGTMAKRAATTAPLDVVEFVKRYMGDASWRFDTTEGRTFRAEEVAGMILKRLREDAEAALDEPVTDAVVTVPAYFDDAQRRSTQDAGTIAGLNVVRVLNEPTAAALAYGLATGFNGTALVYDLGGGTFDVTILRISGGDFDIVATGGDRNLGGFNWDNELMNLINARFVESGGEDLIDGGHLEALLRERAVLAKHSLTQVARTRVVLGTPAHTGTVEVTREDFERVTASLLSRTRELTEMVRDDAGMAWEQIDRVLLVGGSTRMPMVRRMVDTVIDRPVERRINPDEVVALGAAVQARLAEAERGTAPGLQINGSPVRIGDITSHGLGTLALNPDTGRQENNVLIPHNSKIPGYGTGVFHTIRDSQTQIDVEVTVGDDTDPNYVRIVNGGNPVRVTIPPYPAGAPVEIKYAYDIDQTVFIEVLDLTSRSSLGTFEVANVSNMSRADVLDAAQMMTATEVG</sequence>
<dbReference type="Gene3D" id="2.60.34.10">
    <property type="entry name" value="Substrate Binding Domain Of DNAk, Chain A, domain 1"/>
    <property type="match status" value="1"/>
</dbReference>
<keyword evidence="4 7" id="KW-0067">ATP-binding</keyword>
<gene>
    <name evidence="8" type="ORF">IW245_000118</name>
</gene>
<dbReference type="CDD" id="cd24029">
    <property type="entry name" value="ASKHA_NBD_HSP70_DnaK_HscA_HscC"/>
    <property type="match status" value="1"/>
</dbReference>
<dbReference type="SUPFAM" id="SSF100920">
    <property type="entry name" value="Heat shock protein 70kD (HSP70), peptide-binding domain"/>
    <property type="match status" value="1"/>
</dbReference>
<dbReference type="Proteomes" id="UP000622552">
    <property type="component" value="Unassembled WGS sequence"/>
</dbReference>
<dbReference type="PROSITE" id="PS01036">
    <property type="entry name" value="HSP70_3"/>
    <property type="match status" value="1"/>
</dbReference>
<dbReference type="InterPro" id="IPR013126">
    <property type="entry name" value="Hsp_70_fam"/>
</dbReference>
<evidence type="ECO:0000256" key="1">
    <source>
        <dbReference type="ARBA" id="ARBA00007381"/>
    </source>
</evidence>
<protein>
    <submittedName>
        <fullName evidence="8">Molecular chaperone DnaK</fullName>
    </submittedName>
</protein>
<name>A0A8J7KFM7_9ACTN</name>
<dbReference type="FunFam" id="3.30.420.40:FF:000071">
    <property type="entry name" value="Molecular chaperone DnaK"/>
    <property type="match status" value="1"/>
</dbReference>
<dbReference type="PANTHER" id="PTHR19375">
    <property type="entry name" value="HEAT SHOCK PROTEIN 70KDA"/>
    <property type="match status" value="1"/>
</dbReference>
<dbReference type="GO" id="GO:0140662">
    <property type="term" value="F:ATP-dependent protein folding chaperone"/>
    <property type="evidence" value="ECO:0007669"/>
    <property type="project" value="InterPro"/>
</dbReference>
<evidence type="ECO:0000313" key="8">
    <source>
        <dbReference type="EMBL" id="MBG6133924.1"/>
    </source>
</evidence>
<evidence type="ECO:0000256" key="2">
    <source>
        <dbReference type="ARBA" id="ARBA00022553"/>
    </source>
</evidence>
<keyword evidence="9" id="KW-1185">Reference proteome</keyword>
<dbReference type="SUPFAM" id="SSF53067">
    <property type="entry name" value="Actin-like ATPase domain"/>
    <property type="match status" value="2"/>
</dbReference>
<organism evidence="8 9">
    <name type="scientific">Longispora fulva</name>
    <dbReference type="NCBI Taxonomy" id="619741"/>
    <lineage>
        <taxon>Bacteria</taxon>
        <taxon>Bacillati</taxon>
        <taxon>Actinomycetota</taxon>
        <taxon>Actinomycetes</taxon>
        <taxon>Micromonosporales</taxon>
        <taxon>Micromonosporaceae</taxon>
        <taxon>Longispora</taxon>
    </lineage>
</organism>
<dbReference type="InterPro" id="IPR043129">
    <property type="entry name" value="ATPase_NBD"/>
</dbReference>
<dbReference type="RefSeq" id="WP_197001223.1">
    <property type="nucleotide sequence ID" value="NZ_BONS01000032.1"/>
</dbReference>
<dbReference type="PRINTS" id="PR00301">
    <property type="entry name" value="HEATSHOCK70"/>
</dbReference>
<evidence type="ECO:0000256" key="3">
    <source>
        <dbReference type="ARBA" id="ARBA00022741"/>
    </source>
</evidence>
<dbReference type="Gene3D" id="3.90.640.10">
    <property type="entry name" value="Actin, Chain A, domain 4"/>
    <property type="match status" value="1"/>
</dbReference>
<comment type="similarity">
    <text evidence="1 7">Belongs to the heat shock protein 70 family.</text>
</comment>
<comment type="caution">
    <text evidence="8">The sequence shown here is derived from an EMBL/GenBank/DDBJ whole genome shotgun (WGS) entry which is preliminary data.</text>
</comment>
<keyword evidence="2" id="KW-0597">Phosphoprotein</keyword>
<evidence type="ECO:0000313" key="9">
    <source>
        <dbReference type="Proteomes" id="UP000622552"/>
    </source>
</evidence>
<accession>A0A8J7KFM7</accession>
<dbReference type="Pfam" id="PF00012">
    <property type="entry name" value="HSP70"/>
    <property type="match status" value="1"/>
</dbReference>
<dbReference type="EMBL" id="JADOUF010000001">
    <property type="protein sequence ID" value="MBG6133924.1"/>
    <property type="molecule type" value="Genomic_DNA"/>
</dbReference>
<evidence type="ECO:0000256" key="5">
    <source>
        <dbReference type="ARBA" id="ARBA00023016"/>
    </source>
</evidence>
<proteinExistence type="inferred from homology"/>
<dbReference type="PROSITE" id="PS00297">
    <property type="entry name" value="HSP70_1"/>
    <property type="match status" value="1"/>
</dbReference>
<dbReference type="PROSITE" id="PS00329">
    <property type="entry name" value="HSP70_2"/>
    <property type="match status" value="1"/>
</dbReference>
<evidence type="ECO:0000256" key="4">
    <source>
        <dbReference type="ARBA" id="ARBA00022840"/>
    </source>
</evidence>
<dbReference type="InterPro" id="IPR018181">
    <property type="entry name" value="Heat_shock_70_CS"/>
</dbReference>
<dbReference type="GO" id="GO:0005524">
    <property type="term" value="F:ATP binding"/>
    <property type="evidence" value="ECO:0007669"/>
    <property type="project" value="UniProtKB-KW"/>
</dbReference>